<dbReference type="InterPro" id="IPR036598">
    <property type="entry name" value="GOLD_dom_sf"/>
</dbReference>
<dbReference type="GO" id="GO:0016020">
    <property type="term" value="C:membrane"/>
    <property type="evidence" value="ECO:0007669"/>
    <property type="project" value="UniProtKB-SubCell"/>
</dbReference>
<comment type="caution">
    <text evidence="10">The sequence shown here is derived from an EMBL/GenBank/DDBJ whole genome shotgun (WGS) entry which is preliminary data.</text>
</comment>
<keyword evidence="3 8" id="KW-0812">Transmembrane</keyword>
<evidence type="ECO:0000259" key="9">
    <source>
        <dbReference type="PROSITE" id="PS50866"/>
    </source>
</evidence>
<dbReference type="Proteomes" id="UP000189274">
    <property type="component" value="Unassembled WGS sequence"/>
</dbReference>
<dbReference type="InterPro" id="IPR011989">
    <property type="entry name" value="ARM-like"/>
</dbReference>
<gene>
    <name evidence="10" type="ORF">BOH78_3002</name>
</gene>
<keyword evidence="5 8" id="KW-1133">Transmembrane helix</keyword>
<dbReference type="AlphaFoldDB" id="A0A1V2LLU8"/>
<evidence type="ECO:0000313" key="11">
    <source>
        <dbReference type="Proteomes" id="UP000189274"/>
    </source>
</evidence>
<evidence type="ECO:0000256" key="3">
    <source>
        <dbReference type="ARBA" id="ARBA00022692"/>
    </source>
</evidence>
<keyword evidence="4" id="KW-0732">Signal</keyword>
<keyword evidence="6 8" id="KW-0472">Membrane</keyword>
<dbReference type="InterPro" id="IPR016024">
    <property type="entry name" value="ARM-type_fold"/>
</dbReference>
<dbReference type="Gene3D" id="1.25.10.10">
    <property type="entry name" value="Leucine-rich Repeat Variant"/>
    <property type="match status" value="1"/>
</dbReference>
<dbReference type="PROSITE" id="PS50866">
    <property type="entry name" value="GOLD"/>
    <property type="match status" value="1"/>
</dbReference>
<accession>A0A1V2LLU8</accession>
<evidence type="ECO:0000256" key="7">
    <source>
        <dbReference type="ARBA" id="ARBA00037847"/>
    </source>
</evidence>
<name>A0A1V2LLU8_PICKU</name>
<dbReference type="PANTHER" id="PTHR22811">
    <property type="entry name" value="TRANSMEMBRANE EMP24 DOMAIN-CONTAINING PROTEIN"/>
    <property type="match status" value="1"/>
</dbReference>
<dbReference type="InterPro" id="IPR009038">
    <property type="entry name" value="GOLD_dom"/>
</dbReference>
<comment type="similarity">
    <text evidence="2">Belongs to the EMP24/GP25L family.</text>
</comment>
<sequence>MHHVTSDIVADIAKYTNSNKNHARPPIAILRKIILLLEDPQFQPQNLEITTFITDTYKDYIDNDQVRLLVYLILDTYDPGTSLTLICEPQFLNLLVNQSLNGDFHAMKTLLSTSHNTHIIGTFDSSITKTLYDYWSHLPIEKHTIYTIHMGVTFTPTIPSKTVIEQLLSILQSSNDRLLVSPICESIMSLSPKVDLKPLLNVHHVSKLLPCLLQSKDLEHQFRISSILSLLSHFDTTINGNFANDILTCVSTLLKSENVLVFLNTVKCMISILSCSGIAHEKYLLQILKSFDSIYKGIQGKEHPRMLYFLALRNLIIFMLKYKDTFLSNAEIGNALLSLVKTYSMVDPLIDSELYIIDTKLEIIYLLTKHGIFGDHKETFDILLKLVRSSNSEISYKSIRTIGNLLVNFPQIYTSQLLDSLVVFTSHIHRLALSISLSELDNASLISTYLDQLLEQPDPIIRPDFRTDDIVAFLVLLGKSKSHIDTLLSVYKDLQVRVFANSDEKVYIYDAFISSLIYSYTNNSLSHGKDILEIMKHIYNDHKLPLYVRKKVSFHTRLLTMGHTLPELPPHEHTISEFDPSELTPDMGTLASVSLFLGLSHATALTFTLSPNEKQCFYAFNNQQNSNIGYYFAVQAGGSFDINYSIKGPNQQLIVSEEKQRQGDYLFNADQVGEYEFCFDNEMSTFAEKVIDFEIKTEDEENAIKAVLPAAPTENGAVLNMQTSVEKIKRQLSLLENSLNYYKTRNNRNQSTVKSTETRIFWFSLFDLVIMLAMAGFQVAVVKFFFQGSRKQLV</sequence>
<evidence type="ECO:0000256" key="6">
    <source>
        <dbReference type="ARBA" id="ARBA00023136"/>
    </source>
</evidence>
<dbReference type="SUPFAM" id="SSF48371">
    <property type="entry name" value="ARM repeat"/>
    <property type="match status" value="1"/>
</dbReference>
<evidence type="ECO:0000256" key="2">
    <source>
        <dbReference type="ARBA" id="ARBA00007104"/>
    </source>
</evidence>
<evidence type="ECO:0000313" key="10">
    <source>
        <dbReference type="EMBL" id="ONH73691.1"/>
    </source>
</evidence>
<evidence type="ECO:0000256" key="1">
    <source>
        <dbReference type="ARBA" id="ARBA00004479"/>
    </source>
</evidence>
<evidence type="ECO:0000256" key="4">
    <source>
        <dbReference type="ARBA" id="ARBA00022729"/>
    </source>
</evidence>
<protein>
    <submittedName>
        <fullName evidence="10">Protein ERP3</fullName>
    </submittedName>
</protein>
<dbReference type="Pfam" id="PF01105">
    <property type="entry name" value="EMP24_GP25L"/>
    <property type="match status" value="1"/>
</dbReference>
<dbReference type="InterPro" id="IPR015720">
    <property type="entry name" value="Emp24-like"/>
</dbReference>
<dbReference type="SUPFAM" id="SSF101576">
    <property type="entry name" value="Supernatant protein factor (SPF), C-terminal domain"/>
    <property type="match status" value="1"/>
</dbReference>
<dbReference type="SMART" id="SM01190">
    <property type="entry name" value="EMP24_GP25L"/>
    <property type="match status" value="1"/>
</dbReference>
<evidence type="ECO:0000256" key="5">
    <source>
        <dbReference type="ARBA" id="ARBA00022989"/>
    </source>
</evidence>
<reference evidence="11" key="1">
    <citation type="journal article" date="2017" name="Genome Announc.">
        <title>Genome sequences of Cyberlindnera fabianii 65, Pichia kudriavzevii 129, and Saccharomyces cerevisiae 131 isolated from fermented masau fruits in Zimbabwe.</title>
        <authorList>
            <person name="van Rijswijck I.M.H."/>
            <person name="Derks M.F.L."/>
            <person name="Abee T."/>
            <person name="de Ridder D."/>
            <person name="Smid E.J."/>
        </authorList>
    </citation>
    <scope>NUCLEOTIDE SEQUENCE [LARGE SCALE GENOMIC DNA]</scope>
    <source>
        <strain evidence="11">129</strain>
    </source>
</reference>
<proteinExistence type="inferred from homology"/>
<dbReference type="VEuPathDB" id="FungiDB:C5L36_0A06990"/>
<comment type="subcellular location">
    <subcellularLocation>
        <location evidence="7">Endomembrane system</location>
        <topology evidence="7">Single-pass membrane protein</topology>
    </subcellularLocation>
    <subcellularLocation>
        <location evidence="1">Membrane</location>
        <topology evidence="1">Single-pass type I membrane protein</topology>
    </subcellularLocation>
</comment>
<organism evidence="10 11">
    <name type="scientific">Pichia kudriavzevii</name>
    <name type="common">Yeast</name>
    <name type="synonym">Issatchenkia orientalis</name>
    <dbReference type="NCBI Taxonomy" id="4909"/>
    <lineage>
        <taxon>Eukaryota</taxon>
        <taxon>Fungi</taxon>
        <taxon>Dikarya</taxon>
        <taxon>Ascomycota</taxon>
        <taxon>Saccharomycotina</taxon>
        <taxon>Pichiomycetes</taxon>
        <taxon>Pichiales</taxon>
        <taxon>Pichiaceae</taxon>
        <taxon>Pichia</taxon>
    </lineage>
</organism>
<evidence type="ECO:0000256" key="8">
    <source>
        <dbReference type="SAM" id="Phobius"/>
    </source>
</evidence>
<feature type="domain" description="GOLD" evidence="9">
    <location>
        <begin position="614"/>
        <end position="697"/>
    </location>
</feature>
<feature type="transmembrane region" description="Helical" evidence="8">
    <location>
        <begin position="760"/>
        <end position="786"/>
    </location>
</feature>
<dbReference type="EMBL" id="MQVM01000013">
    <property type="protein sequence ID" value="ONH73691.1"/>
    <property type="molecule type" value="Genomic_DNA"/>
</dbReference>
<dbReference type="GO" id="GO:0012505">
    <property type="term" value="C:endomembrane system"/>
    <property type="evidence" value="ECO:0007669"/>
    <property type="project" value="UniProtKB-SubCell"/>
</dbReference>